<feature type="non-terminal residue" evidence="1">
    <location>
        <position position="102"/>
    </location>
</feature>
<organism evidence="1 2">
    <name type="scientific">Cervus elaphus hippelaphus</name>
    <name type="common">European red deer</name>
    <dbReference type="NCBI Taxonomy" id="46360"/>
    <lineage>
        <taxon>Eukaryota</taxon>
        <taxon>Metazoa</taxon>
        <taxon>Chordata</taxon>
        <taxon>Craniata</taxon>
        <taxon>Vertebrata</taxon>
        <taxon>Euteleostomi</taxon>
        <taxon>Mammalia</taxon>
        <taxon>Eutheria</taxon>
        <taxon>Laurasiatheria</taxon>
        <taxon>Artiodactyla</taxon>
        <taxon>Ruminantia</taxon>
        <taxon>Pecora</taxon>
        <taxon>Cervidae</taxon>
        <taxon>Cervinae</taxon>
        <taxon>Cervus</taxon>
    </lineage>
</organism>
<dbReference type="OrthoDB" id="190265at2759"/>
<protein>
    <submittedName>
        <fullName evidence="1">Uncharacterized protein</fullName>
    </submittedName>
</protein>
<comment type="caution">
    <text evidence="1">The sequence shown here is derived from an EMBL/GenBank/DDBJ whole genome shotgun (WGS) entry which is preliminary data.</text>
</comment>
<evidence type="ECO:0000313" key="2">
    <source>
        <dbReference type="Proteomes" id="UP000242450"/>
    </source>
</evidence>
<dbReference type="EMBL" id="MKHE01000012">
    <property type="protein sequence ID" value="OWK09911.1"/>
    <property type="molecule type" value="Genomic_DNA"/>
</dbReference>
<dbReference type="AlphaFoldDB" id="A0A212CVA1"/>
<evidence type="ECO:0000313" key="1">
    <source>
        <dbReference type="EMBL" id="OWK09911.1"/>
    </source>
</evidence>
<proteinExistence type="predicted"/>
<gene>
    <name evidence="1" type="ORF">Celaphus_00006305</name>
</gene>
<dbReference type="Proteomes" id="UP000242450">
    <property type="component" value="Chromosome 12"/>
</dbReference>
<accession>A0A212CVA1</accession>
<name>A0A212CVA1_CEREH</name>
<keyword evidence="2" id="KW-1185">Reference proteome</keyword>
<sequence length="102" mass="11388">MSNPSGGICAEYHEETHFCGQSEPWGERGCMRIVTSIYKDGKSTDYNLAIQQNCTFGDPEQVYLTTHWGSEDLSFEEVKCEASECAALPFLPLPILFSIRCA</sequence>
<reference evidence="1 2" key="1">
    <citation type="journal article" date="2018" name="Mol. Genet. Genomics">
        <title>The red deer Cervus elaphus genome CerEla1.0: sequencing, annotating, genes, and chromosomes.</title>
        <authorList>
            <person name="Bana N.A."/>
            <person name="Nyiri A."/>
            <person name="Nagy J."/>
            <person name="Frank K."/>
            <person name="Nagy T."/>
            <person name="Steger V."/>
            <person name="Schiller M."/>
            <person name="Lakatos P."/>
            <person name="Sugar L."/>
            <person name="Horn P."/>
            <person name="Barta E."/>
            <person name="Orosz L."/>
        </authorList>
    </citation>
    <scope>NUCLEOTIDE SEQUENCE [LARGE SCALE GENOMIC DNA]</scope>
    <source>
        <strain evidence="1">Hungarian</strain>
    </source>
</reference>